<dbReference type="AlphaFoldDB" id="A0A431VZJ3"/>
<feature type="compositionally biased region" description="Low complexity" evidence="1">
    <location>
        <begin position="17"/>
        <end position="28"/>
    </location>
</feature>
<protein>
    <submittedName>
        <fullName evidence="2">AIM24 family protein</fullName>
    </submittedName>
</protein>
<dbReference type="PANTHER" id="PTHR38074">
    <property type="entry name" value="ALTERED INHERITANCE OF MITOCHONDRIA PROTEIN 24, MITOCHONDRIAL"/>
    <property type="match status" value="1"/>
</dbReference>
<evidence type="ECO:0000313" key="3">
    <source>
        <dbReference type="Proteomes" id="UP000277766"/>
    </source>
</evidence>
<dbReference type="EMBL" id="RXPE01000006">
    <property type="protein sequence ID" value="RTR28638.1"/>
    <property type="molecule type" value="Genomic_DNA"/>
</dbReference>
<dbReference type="RefSeq" id="WP_126351587.1">
    <property type="nucleotide sequence ID" value="NZ_CP086380.1"/>
</dbReference>
<evidence type="ECO:0000313" key="2">
    <source>
        <dbReference type="EMBL" id="RTR28638.1"/>
    </source>
</evidence>
<dbReference type="OrthoDB" id="8707822at2"/>
<dbReference type="SUPFAM" id="SSF51219">
    <property type="entry name" value="TRAP-like"/>
    <property type="match status" value="1"/>
</dbReference>
<accession>A0A431VZJ3</accession>
<reference evidence="2 3" key="1">
    <citation type="submission" date="2018-12" db="EMBL/GenBank/DDBJ databases">
        <title>Deinococcus radiophilus ATCC 27603 genome sequencing and assembly.</title>
        <authorList>
            <person name="Maclea K.S."/>
            <person name="Maynard C.R."/>
        </authorList>
    </citation>
    <scope>NUCLEOTIDE SEQUENCE [LARGE SCALE GENOMIC DNA]</scope>
    <source>
        <strain evidence="2 3">ATCC 27603</strain>
    </source>
</reference>
<dbReference type="Proteomes" id="UP000277766">
    <property type="component" value="Unassembled WGS sequence"/>
</dbReference>
<feature type="region of interest" description="Disordered" evidence="1">
    <location>
        <begin position="1"/>
        <end position="31"/>
    </location>
</feature>
<keyword evidence="3" id="KW-1185">Reference proteome</keyword>
<gene>
    <name evidence="2" type="ORF">EJ104_04610</name>
</gene>
<dbReference type="InterPro" id="IPR036983">
    <property type="entry name" value="AIM24_sf"/>
</dbReference>
<evidence type="ECO:0000256" key="1">
    <source>
        <dbReference type="SAM" id="MobiDB-lite"/>
    </source>
</evidence>
<dbReference type="InterPro" id="IPR016031">
    <property type="entry name" value="Trp_RNA-bd_attenuator-like_dom"/>
</dbReference>
<sequence>MTEKEYGRPQGHPAGKQSTAADAQASTSLHDFLQQTAERDNPGDVFELESPKMLEANVSGRIWSKLGAMVAYKGQLTFQREGLLDGGMLKAFKRAVSSEMTPLVAIEGNGICYLADRGKQVTVLRLEGDTLNVNGNDLLAFEDSVTYDITMHRRMAGWASGGLFSVRLSGRGLVAVLSHGKPLTLPVRPGEPIITDPNATVAWSEGLSPELKMDLSLRTLLGRGGGETFQMVFEGSGFVVVQPYEETPILVSGG</sequence>
<dbReference type="Pfam" id="PF01987">
    <property type="entry name" value="AIM24"/>
    <property type="match status" value="1"/>
</dbReference>
<comment type="caution">
    <text evidence="2">The sequence shown here is derived from an EMBL/GenBank/DDBJ whole genome shotgun (WGS) entry which is preliminary data.</text>
</comment>
<dbReference type="Gene3D" id="3.60.160.10">
    <property type="entry name" value="Mitochondrial biogenesis AIM24"/>
    <property type="match status" value="1"/>
</dbReference>
<organism evidence="2 3">
    <name type="scientific">Deinococcus radiophilus</name>
    <dbReference type="NCBI Taxonomy" id="32062"/>
    <lineage>
        <taxon>Bacteria</taxon>
        <taxon>Thermotogati</taxon>
        <taxon>Deinococcota</taxon>
        <taxon>Deinococci</taxon>
        <taxon>Deinococcales</taxon>
        <taxon>Deinococcaceae</taxon>
        <taxon>Deinococcus</taxon>
    </lineage>
</organism>
<name>A0A431VZJ3_9DEIO</name>
<dbReference type="InterPro" id="IPR002838">
    <property type="entry name" value="AIM24"/>
</dbReference>
<proteinExistence type="predicted"/>
<dbReference type="PANTHER" id="PTHR38074:SF1">
    <property type="entry name" value="ALTERED INHERITANCE OF MITOCHONDRIA PROTEIN 24, MITOCHONDRIAL"/>
    <property type="match status" value="1"/>
</dbReference>